<feature type="region of interest" description="Disordered" evidence="1">
    <location>
        <begin position="42"/>
        <end position="62"/>
    </location>
</feature>
<feature type="non-terminal residue" evidence="3">
    <location>
        <position position="1"/>
    </location>
</feature>
<dbReference type="Proteomes" id="UP000092124">
    <property type="component" value="Unassembled WGS sequence"/>
</dbReference>
<evidence type="ECO:0000256" key="1">
    <source>
        <dbReference type="SAM" id="MobiDB-lite"/>
    </source>
</evidence>
<comment type="caution">
    <text evidence="3">The sequence shown here is derived from an EMBL/GenBank/DDBJ whole genome shotgun (WGS) entry which is preliminary data.</text>
</comment>
<dbReference type="AlphaFoldDB" id="A0A1A6GYC7"/>
<evidence type="ECO:0000313" key="4">
    <source>
        <dbReference type="Proteomes" id="UP000092124"/>
    </source>
</evidence>
<evidence type="ECO:0000256" key="2">
    <source>
        <dbReference type="SAM" id="Phobius"/>
    </source>
</evidence>
<feature type="non-terminal residue" evidence="3">
    <location>
        <position position="108"/>
    </location>
</feature>
<keyword evidence="4" id="KW-1185">Reference proteome</keyword>
<keyword evidence="2" id="KW-0472">Membrane</keyword>
<feature type="transmembrane region" description="Helical" evidence="2">
    <location>
        <begin position="68"/>
        <end position="90"/>
    </location>
</feature>
<gene>
    <name evidence="3" type="ORF">A6R68_00290</name>
</gene>
<sequence length="108" mass="11611">CKLSSSQQQPAAASSSRSQVSRGTGVKSEVTALKGELLVYMRGSDRGMGDETEQPAEEDGAKSPLSSIYFQLLVFLELPLLLSMLSAVLWPDVSHSGDIDTTEIGRCY</sequence>
<keyword evidence="2" id="KW-1133">Transmembrane helix</keyword>
<organism evidence="3 4">
    <name type="scientific">Neotoma lepida</name>
    <name type="common">Desert woodrat</name>
    <dbReference type="NCBI Taxonomy" id="56216"/>
    <lineage>
        <taxon>Eukaryota</taxon>
        <taxon>Metazoa</taxon>
        <taxon>Chordata</taxon>
        <taxon>Craniata</taxon>
        <taxon>Vertebrata</taxon>
        <taxon>Euteleostomi</taxon>
        <taxon>Mammalia</taxon>
        <taxon>Eutheria</taxon>
        <taxon>Euarchontoglires</taxon>
        <taxon>Glires</taxon>
        <taxon>Rodentia</taxon>
        <taxon>Myomorpha</taxon>
        <taxon>Muroidea</taxon>
        <taxon>Cricetidae</taxon>
        <taxon>Neotominae</taxon>
        <taxon>Neotoma</taxon>
    </lineage>
</organism>
<dbReference type="PROSITE" id="PS00018">
    <property type="entry name" value="EF_HAND_1"/>
    <property type="match status" value="1"/>
</dbReference>
<dbReference type="InterPro" id="IPR018247">
    <property type="entry name" value="EF_Hand_1_Ca_BS"/>
</dbReference>
<feature type="compositionally biased region" description="Low complexity" evidence="1">
    <location>
        <begin position="1"/>
        <end position="21"/>
    </location>
</feature>
<dbReference type="EMBL" id="LZPO01064411">
    <property type="protein sequence ID" value="OBS71166.1"/>
    <property type="molecule type" value="Genomic_DNA"/>
</dbReference>
<keyword evidence="2" id="KW-0812">Transmembrane</keyword>
<evidence type="ECO:0000313" key="3">
    <source>
        <dbReference type="EMBL" id="OBS71166.1"/>
    </source>
</evidence>
<reference evidence="3 4" key="1">
    <citation type="submission" date="2016-06" db="EMBL/GenBank/DDBJ databases">
        <title>The Draft Genome Sequence and Annotation of the Desert Woodrat Neotoma lepida.</title>
        <authorList>
            <person name="Campbell M."/>
            <person name="Oakeson K.F."/>
            <person name="Yandell M."/>
            <person name="Halpert J.R."/>
            <person name="Dearing D."/>
        </authorList>
    </citation>
    <scope>NUCLEOTIDE SEQUENCE [LARGE SCALE GENOMIC DNA]</scope>
    <source>
        <strain evidence="3">417</strain>
        <tissue evidence="3">Liver</tissue>
    </source>
</reference>
<proteinExistence type="predicted"/>
<accession>A0A1A6GYC7</accession>
<name>A0A1A6GYC7_NEOLE</name>
<protein>
    <submittedName>
        <fullName evidence="3">Uncharacterized protein</fullName>
    </submittedName>
</protein>
<feature type="region of interest" description="Disordered" evidence="1">
    <location>
        <begin position="1"/>
        <end position="27"/>
    </location>
</feature>